<name>A0A9X1QRA7_9CORY</name>
<feature type="transmembrane region" description="Helical" evidence="1">
    <location>
        <begin position="65"/>
        <end position="87"/>
    </location>
</feature>
<accession>A0A9X1QRA7</accession>
<evidence type="ECO:0000313" key="3">
    <source>
        <dbReference type="Proteomes" id="UP001139336"/>
    </source>
</evidence>
<dbReference type="EMBL" id="JAKGSI010000001">
    <property type="protein sequence ID" value="MCF4006119.1"/>
    <property type="molecule type" value="Genomic_DNA"/>
</dbReference>
<proteinExistence type="predicted"/>
<organism evidence="2 3">
    <name type="scientific">Corynebacterium uropygiale</name>
    <dbReference type="NCBI Taxonomy" id="1775911"/>
    <lineage>
        <taxon>Bacteria</taxon>
        <taxon>Bacillati</taxon>
        <taxon>Actinomycetota</taxon>
        <taxon>Actinomycetes</taxon>
        <taxon>Mycobacteriales</taxon>
        <taxon>Corynebacteriaceae</taxon>
        <taxon>Corynebacterium</taxon>
    </lineage>
</organism>
<keyword evidence="3" id="KW-1185">Reference proteome</keyword>
<protein>
    <submittedName>
        <fullName evidence="2">Uncharacterized protein</fullName>
    </submittedName>
</protein>
<keyword evidence="1" id="KW-1133">Transmembrane helix</keyword>
<feature type="transmembrane region" description="Helical" evidence="1">
    <location>
        <begin position="23"/>
        <end position="44"/>
    </location>
</feature>
<dbReference type="RefSeq" id="WP_236117894.1">
    <property type="nucleotide sequence ID" value="NZ_JAKGSI010000001.1"/>
</dbReference>
<sequence>MTIDILANVISTTPVAPPGADRFQWLVSIFTWFCYIAAVLGIVYGGARFAWEKWVRGGDLQAPKIIMGALIGGVVMAIAPSLIAGAMGQ</sequence>
<keyword evidence="1" id="KW-0472">Membrane</keyword>
<dbReference type="AlphaFoldDB" id="A0A9X1QRA7"/>
<gene>
    <name evidence="2" type="ORF">L1O03_02865</name>
</gene>
<evidence type="ECO:0000256" key="1">
    <source>
        <dbReference type="SAM" id="Phobius"/>
    </source>
</evidence>
<dbReference type="Proteomes" id="UP001139336">
    <property type="component" value="Unassembled WGS sequence"/>
</dbReference>
<reference evidence="2" key="1">
    <citation type="submission" date="2022-01" db="EMBL/GenBank/DDBJ databases">
        <title>Corynebacterium sp. nov isolated from isolated from the feces of the greater white-fronted geese (Anser albifrons) at Poyang Lake, PR China.</title>
        <authorList>
            <person name="Liu Q."/>
        </authorList>
    </citation>
    <scope>NUCLEOTIDE SEQUENCE</scope>
    <source>
        <strain evidence="2">JCM 32435</strain>
    </source>
</reference>
<keyword evidence="1" id="KW-0812">Transmembrane</keyword>
<comment type="caution">
    <text evidence="2">The sequence shown here is derived from an EMBL/GenBank/DDBJ whole genome shotgun (WGS) entry which is preliminary data.</text>
</comment>
<evidence type="ECO:0000313" key="2">
    <source>
        <dbReference type="EMBL" id="MCF4006119.1"/>
    </source>
</evidence>